<sequence length="134" mass="15552">KEEFDSYLEVKAYLAYNQRSTVEELKLLQKLVPALKTTVDGILQHFTNIADKIVLEPQLYKLSSDYLGRTDILENILKRFSIEGNHISVQELLRLVNSVLKSAAEGNKNINIYRWIVIAYPQDQWIDELLLMDI</sequence>
<feature type="non-terminal residue" evidence="1">
    <location>
        <position position="1"/>
    </location>
</feature>
<proteinExistence type="predicted"/>
<accession>A0A146KYA0</accession>
<dbReference type="AlphaFoldDB" id="A0A146KYA0"/>
<feature type="non-terminal residue" evidence="1">
    <location>
        <position position="134"/>
    </location>
</feature>
<gene>
    <name evidence="1" type="ORF">g.20407</name>
</gene>
<evidence type="ECO:0000313" key="1">
    <source>
        <dbReference type="EMBL" id="JAQ00106.1"/>
    </source>
</evidence>
<organism evidence="1">
    <name type="scientific">Lygus hesperus</name>
    <name type="common">Western plant bug</name>
    <dbReference type="NCBI Taxonomy" id="30085"/>
    <lineage>
        <taxon>Eukaryota</taxon>
        <taxon>Metazoa</taxon>
        <taxon>Ecdysozoa</taxon>
        <taxon>Arthropoda</taxon>
        <taxon>Hexapoda</taxon>
        <taxon>Insecta</taxon>
        <taxon>Pterygota</taxon>
        <taxon>Neoptera</taxon>
        <taxon>Paraneoptera</taxon>
        <taxon>Hemiptera</taxon>
        <taxon>Heteroptera</taxon>
        <taxon>Panheteroptera</taxon>
        <taxon>Cimicomorpha</taxon>
        <taxon>Miridae</taxon>
        <taxon>Mirini</taxon>
        <taxon>Lygus</taxon>
    </lineage>
</organism>
<protein>
    <submittedName>
        <fullName evidence="1">Uncharacterized protein</fullName>
    </submittedName>
</protein>
<reference evidence="1" key="1">
    <citation type="journal article" date="2016" name="Gigascience">
        <title>De novo construction of an expanded transcriptome assembly for the western tarnished plant bug, Lygus hesperus.</title>
        <authorList>
            <person name="Tassone E.E."/>
            <person name="Geib S.M."/>
            <person name="Hall B."/>
            <person name="Fabrick J.A."/>
            <person name="Brent C.S."/>
            <person name="Hull J.J."/>
        </authorList>
    </citation>
    <scope>NUCLEOTIDE SEQUENCE</scope>
</reference>
<name>A0A146KYA0_LYGHE</name>
<dbReference type="EMBL" id="GDHC01018523">
    <property type="protein sequence ID" value="JAQ00106.1"/>
    <property type="molecule type" value="Transcribed_RNA"/>
</dbReference>